<gene>
    <name evidence="2" type="ORF">B9X58_03300</name>
</gene>
<feature type="region of interest" description="Disordered" evidence="1">
    <location>
        <begin position="43"/>
        <end position="63"/>
    </location>
</feature>
<comment type="caution">
    <text evidence="2">The sequence shown here is derived from an EMBL/GenBank/DDBJ whole genome shotgun (WGS) entry which is preliminary data.</text>
</comment>
<dbReference type="Pfam" id="PF10122">
    <property type="entry name" value="Zn_ribbon_Com"/>
    <property type="match status" value="1"/>
</dbReference>
<dbReference type="AlphaFoldDB" id="A0AB36M4N4"/>
<proteinExistence type="predicted"/>
<evidence type="ECO:0000313" key="3">
    <source>
        <dbReference type="Proteomes" id="UP000194767"/>
    </source>
</evidence>
<dbReference type="Proteomes" id="UP000194767">
    <property type="component" value="Unassembled WGS sequence"/>
</dbReference>
<evidence type="ECO:0008006" key="4">
    <source>
        <dbReference type="Google" id="ProtNLM"/>
    </source>
</evidence>
<evidence type="ECO:0000256" key="1">
    <source>
        <dbReference type="SAM" id="MobiDB-lite"/>
    </source>
</evidence>
<dbReference type="InterPro" id="IPR019294">
    <property type="entry name" value="Translation_reg_Com"/>
</dbReference>
<evidence type="ECO:0000313" key="2">
    <source>
        <dbReference type="EMBL" id="OTM00048.1"/>
    </source>
</evidence>
<feature type="compositionally biased region" description="Basic and acidic residues" evidence="1">
    <location>
        <begin position="43"/>
        <end position="55"/>
    </location>
</feature>
<sequence length="63" mass="7332">MHTIRCRCCYKLLAKIGHFDSLEIKCSRCKSINILSTESALPERLEHQKTGKNHEYSIQPQRS</sequence>
<name>A0AB36M4N4_ACINO</name>
<reference evidence="2 3" key="1">
    <citation type="submission" date="2017-05" db="EMBL/GenBank/DDBJ databases">
        <authorList>
            <person name="Kreiswirth B."/>
            <person name="Manca C."/>
            <person name="Chen L."/>
            <person name="Evans S."/>
            <person name="Fowler V."/>
            <person name="Patel R."/>
            <person name="Chambers H."/>
            <person name="Bonomo R."/>
            <person name="Paul V."/>
            <person name="Sankar J."/>
            <person name="Gaind R."/>
            <person name="Ray P."/>
            <person name="Gautam V."/>
            <person name="Biswal M."/>
            <person name="Datta S."/>
            <person name="Walia K."/>
            <person name="Adams M."/>
            <person name="Nelson K."/>
            <person name="Sutton G."/>
            <person name="Fouts D."/>
            <person name="Hujer K."/>
            <person name="Hujer A."/>
        </authorList>
    </citation>
    <scope>NUCLEOTIDE SEQUENCE [LARGE SCALE GENOMIC DNA]</scope>
    <source>
        <strain evidence="2 3">PR324</strain>
    </source>
</reference>
<dbReference type="RefSeq" id="WP_086222440.1">
    <property type="nucleotide sequence ID" value="NZ_NGDO01000017.1"/>
</dbReference>
<organism evidence="2 3">
    <name type="scientific">Acinetobacter nosocomialis</name>
    <dbReference type="NCBI Taxonomy" id="106654"/>
    <lineage>
        <taxon>Bacteria</taxon>
        <taxon>Pseudomonadati</taxon>
        <taxon>Pseudomonadota</taxon>
        <taxon>Gammaproteobacteria</taxon>
        <taxon>Moraxellales</taxon>
        <taxon>Moraxellaceae</taxon>
        <taxon>Acinetobacter</taxon>
        <taxon>Acinetobacter calcoaceticus/baumannii complex</taxon>
    </lineage>
</organism>
<accession>A0AB36M4N4</accession>
<dbReference type="EMBL" id="NGDO01000017">
    <property type="protein sequence ID" value="OTM00048.1"/>
    <property type="molecule type" value="Genomic_DNA"/>
</dbReference>
<protein>
    <recommendedName>
        <fullName evidence="4">Com family DNA-binding transcriptional regulator</fullName>
    </recommendedName>
</protein>